<dbReference type="AlphaFoldDB" id="A0A0F0GBP7"/>
<dbReference type="Proteomes" id="UP000033393">
    <property type="component" value="Unassembled WGS sequence"/>
</dbReference>
<gene>
    <name evidence="1" type="ORF">UK23_45605</name>
</gene>
<feature type="non-terminal residue" evidence="1">
    <location>
        <position position="1"/>
    </location>
</feature>
<evidence type="ECO:0000313" key="2">
    <source>
        <dbReference type="Proteomes" id="UP000033393"/>
    </source>
</evidence>
<proteinExistence type="predicted"/>
<reference evidence="1 2" key="1">
    <citation type="submission" date="2015-02" db="EMBL/GenBank/DDBJ databases">
        <authorList>
            <person name="Ju K.-S."/>
            <person name="Doroghazi J.R."/>
            <person name="Metcalf W."/>
        </authorList>
    </citation>
    <scope>NUCLEOTIDE SEQUENCE [LARGE SCALE GENOMIC DNA]</scope>
    <source>
        <strain evidence="1 2">NRRL B-16140</strain>
    </source>
</reference>
<comment type="caution">
    <text evidence="1">The sequence shown here is derived from an EMBL/GenBank/DDBJ whole genome shotgun (WGS) entry which is preliminary data.</text>
</comment>
<dbReference type="Gene3D" id="2.60.120.260">
    <property type="entry name" value="Galactose-binding domain-like"/>
    <property type="match status" value="1"/>
</dbReference>
<sequence>TALLPAVSRAHATEWVSLSGVEGAPVGSVQASFVIDSLHGLPAAIAVSYWNGRAFVPVRNTRVQWATESGKPTRVTFTPVSTGRIRLDLTSRAPGTTRGFLGITEVLAGR</sequence>
<evidence type="ECO:0000313" key="1">
    <source>
        <dbReference type="EMBL" id="KJK33560.1"/>
    </source>
</evidence>
<dbReference type="EMBL" id="JYJG01000521">
    <property type="protein sequence ID" value="KJK33560.1"/>
    <property type="molecule type" value="Genomic_DNA"/>
</dbReference>
<keyword evidence="2" id="KW-1185">Reference proteome</keyword>
<dbReference type="PATRIC" id="fig|68170.10.peg.2553"/>
<protein>
    <submittedName>
        <fullName evidence="1">Uncharacterized protein</fullName>
    </submittedName>
</protein>
<accession>A0A0F0GBP7</accession>
<organism evidence="1 2">
    <name type="scientific">Lentzea aerocolonigenes</name>
    <name type="common">Lechevalieria aerocolonigenes</name>
    <name type="synonym">Saccharothrix aerocolonigenes</name>
    <dbReference type="NCBI Taxonomy" id="68170"/>
    <lineage>
        <taxon>Bacteria</taxon>
        <taxon>Bacillati</taxon>
        <taxon>Actinomycetota</taxon>
        <taxon>Actinomycetes</taxon>
        <taxon>Pseudonocardiales</taxon>
        <taxon>Pseudonocardiaceae</taxon>
        <taxon>Lentzea</taxon>
    </lineage>
</organism>
<name>A0A0F0GBP7_LENAE</name>